<dbReference type="EMBL" id="CP029149">
    <property type="protein sequence ID" value="QHN66111.1"/>
    <property type="molecule type" value="Genomic_DNA"/>
</dbReference>
<protein>
    <submittedName>
        <fullName evidence="1">Uncharacterized protein</fullName>
    </submittedName>
</protein>
<gene>
    <name evidence="1" type="ORF">DBX24_04745</name>
</gene>
<dbReference type="OrthoDB" id="794480at2"/>
<dbReference type="Proteomes" id="UP000464318">
    <property type="component" value="Chromosome"/>
</dbReference>
<proteinExistence type="predicted"/>
<evidence type="ECO:0000313" key="2">
    <source>
        <dbReference type="Proteomes" id="UP000464318"/>
    </source>
</evidence>
<dbReference type="AlphaFoldDB" id="A0A6P1QYY5"/>
<name>A0A6P1QYY5_9FLAO</name>
<keyword evidence="2" id="KW-1185">Reference proteome</keyword>
<evidence type="ECO:0000313" key="1">
    <source>
        <dbReference type="EMBL" id="QHN66111.1"/>
    </source>
</evidence>
<accession>A0A6P1QYY5</accession>
<dbReference type="RefSeq" id="WP_160224699.1">
    <property type="nucleotide sequence ID" value="NZ_CP029149.1"/>
</dbReference>
<sequence>MMTEAELWKEVEHFFQINFDTEKNVPIETILFLIGIQELGSGKQEYTKDDKINMIHIAVCRLLQPFGYYKFSHYDDDGYPHFDELEALPELKPNEQTLLMKKAVIQYFIDEALFPKEVLEKVGAGL</sequence>
<dbReference type="KEGG" id="bcad:DBX24_04745"/>
<organism evidence="1 2">
    <name type="scientific">Bergeyella cardium</name>
    <dbReference type="NCBI Taxonomy" id="1585976"/>
    <lineage>
        <taxon>Bacteria</taxon>
        <taxon>Pseudomonadati</taxon>
        <taxon>Bacteroidota</taxon>
        <taxon>Flavobacteriia</taxon>
        <taxon>Flavobacteriales</taxon>
        <taxon>Weeksellaceae</taxon>
        <taxon>Bergeyella</taxon>
    </lineage>
</organism>
<reference evidence="1 2" key="1">
    <citation type="submission" date="2018-04" db="EMBL/GenBank/DDBJ databases">
        <title>Characteristic and Complete Genome Sequencing of A Novel Member of Infective Endocarditis Causative Bacteria: Bergeyella cardium QL-PH.</title>
        <authorList>
            <person name="Pan H."/>
            <person name="Sun E."/>
            <person name="Zhang Y."/>
        </authorList>
    </citation>
    <scope>NUCLEOTIDE SEQUENCE [LARGE SCALE GENOMIC DNA]</scope>
    <source>
        <strain evidence="1 2">HPQL</strain>
    </source>
</reference>